<feature type="signal peptide" evidence="4">
    <location>
        <begin position="1"/>
        <end position="20"/>
    </location>
</feature>
<feature type="compositionally biased region" description="Polar residues" evidence="3">
    <location>
        <begin position="437"/>
        <end position="455"/>
    </location>
</feature>
<name>A0ABM1BLV5_LIMPO</name>
<dbReference type="InterPro" id="IPR003591">
    <property type="entry name" value="Leu-rich_rpt_typical-subtyp"/>
</dbReference>
<organism evidence="5 6">
    <name type="scientific">Limulus polyphemus</name>
    <name type="common">Atlantic horseshoe crab</name>
    <dbReference type="NCBI Taxonomy" id="6850"/>
    <lineage>
        <taxon>Eukaryota</taxon>
        <taxon>Metazoa</taxon>
        <taxon>Ecdysozoa</taxon>
        <taxon>Arthropoda</taxon>
        <taxon>Chelicerata</taxon>
        <taxon>Merostomata</taxon>
        <taxon>Xiphosura</taxon>
        <taxon>Limulidae</taxon>
        <taxon>Limulus</taxon>
    </lineage>
</organism>
<dbReference type="InterPro" id="IPR001611">
    <property type="entry name" value="Leu-rich_rpt"/>
</dbReference>
<dbReference type="GeneID" id="106468717"/>
<keyword evidence="2" id="KW-0677">Repeat</keyword>
<evidence type="ECO:0000256" key="2">
    <source>
        <dbReference type="ARBA" id="ARBA00022737"/>
    </source>
</evidence>
<evidence type="ECO:0000313" key="6">
    <source>
        <dbReference type="RefSeq" id="XP_013784615.1"/>
    </source>
</evidence>
<evidence type="ECO:0000256" key="4">
    <source>
        <dbReference type="SAM" id="SignalP"/>
    </source>
</evidence>
<dbReference type="Proteomes" id="UP000694941">
    <property type="component" value="Unplaced"/>
</dbReference>
<dbReference type="SUPFAM" id="SSF52058">
    <property type="entry name" value="L domain-like"/>
    <property type="match status" value="1"/>
</dbReference>
<sequence length="490" mass="56450">MMINSLLGLLFGVMSVTVWSQGVASLAVLCNTLIANHSMFCNCDLDGVDEATWMSCFIINSLKPDDEVWKGFARQSKLTSLTITSQLSSGSLNFVPTEALLRTPQLEEVSIKQCSIPELLTNSFVNLEYLGRLSLENDEIRYLHKHAISHLPRITSLVLSDNCIEELRAETLFDLPRLTFLVLDRNNISWIDDNFFLHLSNLTELELWNNKIQHITPYTFNGLKSLRRLDLYKNHLTKLDNYVFIGTPRLHELDLKENRISEIASNAFHGLSFLMSLHLNRNHLRTLPAHVFRGSPNVMMLELSNNKLESIQRNVIEDLPRMINDNFIMYFRNNNLKCDCRLNWVKKYADLAKYHIFKMELNHMKCKHDSDKNTKRVLDLNFDDLGCLHTTTPMTTTFKVFTQKANRLKIDLYEHIEDKEDSFPESIRVMTTPQDFENVSSAQPSRDSHSISEPASSIVRDDNSAGHFSPRYYQLVSTGLVFVCHLMLLL</sequence>
<keyword evidence="1" id="KW-0433">Leucine-rich repeat</keyword>
<dbReference type="SMART" id="SM00369">
    <property type="entry name" value="LRR_TYP"/>
    <property type="match status" value="7"/>
</dbReference>
<dbReference type="Gene3D" id="3.80.10.10">
    <property type="entry name" value="Ribonuclease Inhibitor"/>
    <property type="match status" value="2"/>
</dbReference>
<feature type="chain" id="PRO_5045630282" evidence="4">
    <location>
        <begin position="21"/>
        <end position="490"/>
    </location>
</feature>
<dbReference type="InterPro" id="IPR026906">
    <property type="entry name" value="LRR_5"/>
</dbReference>
<proteinExistence type="predicted"/>
<dbReference type="Pfam" id="PF13306">
    <property type="entry name" value="LRR_5"/>
    <property type="match status" value="1"/>
</dbReference>
<protein>
    <submittedName>
        <fullName evidence="6">Connectin-like isoform X1</fullName>
    </submittedName>
</protein>
<evidence type="ECO:0000256" key="1">
    <source>
        <dbReference type="ARBA" id="ARBA00022614"/>
    </source>
</evidence>
<dbReference type="Pfam" id="PF13855">
    <property type="entry name" value="LRR_8"/>
    <property type="match status" value="2"/>
</dbReference>
<keyword evidence="5" id="KW-1185">Reference proteome</keyword>
<evidence type="ECO:0000313" key="5">
    <source>
        <dbReference type="Proteomes" id="UP000694941"/>
    </source>
</evidence>
<accession>A0ABM1BLV5</accession>
<evidence type="ECO:0000256" key="3">
    <source>
        <dbReference type="SAM" id="MobiDB-lite"/>
    </source>
</evidence>
<reference evidence="6" key="1">
    <citation type="submission" date="2025-08" db="UniProtKB">
        <authorList>
            <consortium name="RefSeq"/>
        </authorList>
    </citation>
    <scope>IDENTIFICATION</scope>
    <source>
        <tissue evidence="6">Muscle</tissue>
    </source>
</reference>
<dbReference type="RefSeq" id="XP_013784615.1">
    <property type="nucleotide sequence ID" value="XM_013929161.2"/>
</dbReference>
<dbReference type="PANTHER" id="PTHR24366:SF96">
    <property type="entry name" value="LEUCINE RICH REPEAT CONTAINING 53"/>
    <property type="match status" value="1"/>
</dbReference>
<keyword evidence="4" id="KW-0732">Signal</keyword>
<dbReference type="PANTHER" id="PTHR24366">
    <property type="entry name" value="IG(IMMUNOGLOBULIN) AND LRR(LEUCINE RICH REPEAT) DOMAINS"/>
    <property type="match status" value="1"/>
</dbReference>
<feature type="region of interest" description="Disordered" evidence="3">
    <location>
        <begin position="437"/>
        <end position="462"/>
    </location>
</feature>
<gene>
    <name evidence="6" type="primary">LOC106468717</name>
</gene>
<dbReference type="PROSITE" id="PS51450">
    <property type="entry name" value="LRR"/>
    <property type="match status" value="3"/>
</dbReference>
<dbReference type="InterPro" id="IPR032675">
    <property type="entry name" value="LRR_dom_sf"/>
</dbReference>